<sequence length="434" mass="46712">MTAAAHRVVIVGAGFGGLAAARALRGAPVEVTVVDRMNHHLFQPLLYQVATALLPPGDVAPAIRDVLRGQHNAKVLLGEVVGFDTAAKEVDVVLSDGAGRKIGYDTLVVAAGATDSYFGHDEWREVARPMKTLADAIDLRSRLLSAFENAAAAEDPAECDRWMTIAIVGAGPTGVELAGQVAAMARRTLRRQFRGLLDPTRVRIVLLDAVDSVLPPFSPKLREHTRRTLEKLGVEVRLGKKVTGVDGDGVVYEPGDERLPARTVIWSAGVKASPLAEELAKATGAESDRKGRILVEPDCAVPGHPEIFAIGDMISLNDIPGVAAPAIQEGRYVAKVIGARLARTPRPGPFRYHDRGTMATVSPGDAVADVRGLKLTGFIGKLAWALVHLTFLVGWRNRAAVMLEWAWLVTTGRRSQRIILEPAQQQKITRTHRS</sequence>
<evidence type="ECO:0000256" key="3">
    <source>
        <dbReference type="ARBA" id="ARBA00022630"/>
    </source>
</evidence>
<keyword evidence="6" id="KW-0520">NAD</keyword>
<dbReference type="Gene3D" id="3.50.50.100">
    <property type="match status" value="1"/>
</dbReference>
<proteinExistence type="inferred from homology"/>
<dbReference type="STRING" id="211114.SAMN04489726_2581"/>
<name>A0A1G9URU8_ALLAB</name>
<dbReference type="AlphaFoldDB" id="A0A1G9URU8"/>
<comment type="similarity">
    <text evidence="1">Belongs to the NADH dehydrogenase family.</text>
</comment>
<evidence type="ECO:0000256" key="5">
    <source>
        <dbReference type="ARBA" id="ARBA00023002"/>
    </source>
</evidence>
<dbReference type="PRINTS" id="PR00411">
    <property type="entry name" value="PNDRDTASEI"/>
</dbReference>
<dbReference type="SUPFAM" id="SSF51905">
    <property type="entry name" value="FAD/NAD(P)-binding domain"/>
    <property type="match status" value="1"/>
</dbReference>
<keyword evidence="4" id="KW-0274">FAD</keyword>
<feature type="domain" description="FAD/NAD(P)-binding" evidence="8">
    <location>
        <begin position="7"/>
        <end position="330"/>
    </location>
</feature>
<dbReference type="Proteomes" id="UP000183376">
    <property type="component" value="Chromosome I"/>
</dbReference>
<accession>A0A1G9URU8</accession>
<evidence type="ECO:0000256" key="2">
    <source>
        <dbReference type="ARBA" id="ARBA00012637"/>
    </source>
</evidence>
<protein>
    <recommendedName>
        <fullName evidence="2">NADH:ubiquinone reductase (non-electrogenic)</fullName>
        <ecNumber evidence="2">1.6.5.9</ecNumber>
    </recommendedName>
</protein>
<evidence type="ECO:0000256" key="7">
    <source>
        <dbReference type="ARBA" id="ARBA00047599"/>
    </source>
</evidence>
<dbReference type="PANTHER" id="PTHR43706:SF47">
    <property type="entry name" value="EXTERNAL NADH-UBIQUINONE OXIDOREDUCTASE 1, MITOCHONDRIAL-RELATED"/>
    <property type="match status" value="1"/>
</dbReference>
<dbReference type="PRINTS" id="PR00368">
    <property type="entry name" value="FADPNR"/>
</dbReference>
<dbReference type="GO" id="GO:0050136">
    <property type="term" value="F:NADH dehydrogenase (quinone) (non-electrogenic) activity"/>
    <property type="evidence" value="ECO:0007669"/>
    <property type="project" value="UniProtKB-EC"/>
</dbReference>
<dbReference type="RefSeq" id="WP_052407978.1">
    <property type="nucleotide sequence ID" value="NZ_JOEF01000028.1"/>
</dbReference>
<keyword evidence="5" id="KW-0560">Oxidoreductase</keyword>
<evidence type="ECO:0000259" key="8">
    <source>
        <dbReference type="Pfam" id="PF07992"/>
    </source>
</evidence>
<dbReference type="OrthoDB" id="9781621at2"/>
<comment type="catalytic activity">
    <reaction evidence="7">
        <text>a quinone + NADH + H(+) = a quinol + NAD(+)</text>
        <dbReference type="Rhea" id="RHEA:46160"/>
        <dbReference type="ChEBI" id="CHEBI:15378"/>
        <dbReference type="ChEBI" id="CHEBI:24646"/>
        <dbReference type="ChEBI" id="CHEBI:57540"/>
        <dbReference type="ChEBI" id="CHEBI:57945"/>
        <dbReference type="ChEBI" id="CHEBI:132124"/>
        <dbReference type="EC" id="1.6.5.9"/>
    </reaction>
</comment>
<dbReference type="EC" id="1.6.5.9" evidence="2"/>
<dbReference type="PANTHER" id="PTHR43706">
    <property type="entry name" value="NADH DEHYDROGENASE"/>
    <property type="match status" value="1"/>
</dbReference>
<evidence type="ECO:0000256" key="6">
    <source>
        <dbReference type="ARBA" id="ARBA00023027"/>
    </source>
</evidence>
<gene>
    <name evidence="9" type="ORF">SAMN04489726_2581</name>
</gene>
<dbReference type="InterPro" id="IPR036188">
    <property type="entry name" value="FAD/NAD-bd_sf"/>
</dbReference>
<evidence type="ECO:0000313" key="9">
    <source>
        <dbReference type="EMBL" id="SDM62681.1"/>
    </source>
</evidence>
<reference evidence="9 10" key="1">
    <citation type="submission" date="2016-10" db="EMBL/GenBank/DDBJ databases">
        <authorList>
            <person name="de Groot N.N."/>
        </authorList>
    </citation>
    <scope>NUCLEOTIDE SEQUENCE [LARGE SCALE GENOMIC DNA]</scope>
    <source>
        <strain evidence="9 10">DSM 44149</strain>
    </source>
</reference>
<dbReference type="InterPro" id="IPR045024">
    <property type="entry name" value="NDH-2"/>
</dbReference>
<evidence type="ECO:0000313" key="10">
    <source>
        <dbReference type="Proteomes" id="UP000183376"/>
    </source>
</evidence>
<dbReference type="InterPro" id="IPR023753">
    <property type="entry name" value="FAD/NAD-binding_dom"/>
</dbReference>
<keyword evidence="3" id="KW-0285">Flavoprotein</keyword>
<keyword evidence="10" id="KW-1185">Reference proteome</keyword>
<dbReference type="EMBL" id="LT629701">
    <property type="protein sequence ID" value="SDM62681.1"/>
    <property type="molecule type" value="Genomic_DNA"/>
</dbReference>
<organism evidence="9 10">
    <name type="scientific">Allokutzneria albata</name>
    <name type="common">Kibdelosporangium albatum</name>
    <dbReference type="NCBI Taxonomy" id="211114"/>
    <lineage>
        <taxon>Bacteria</taxon>
        <taxon>Bacillati</taxon>
        <taxon>Actinomycetota</taxon>
        <taxon>Actinomycetes</taxon>
        <taxon>Pseudonocardiales</taxon>
        <taxon>Pseudonocardiaceae</taxon>
        <taxon>Allokutzneria</taxon>
    </lineage>
</organism>
<evidence type="ECO:0000256" key="4">
    <source>
        <dbReference type="ARBA" id="ARBA00022827"/>
    </source>
</evidence>
<dbReference type="eggNOG" id="COG1252">
    <property type="taxonomic scope" value="Bacteria"/>
</dbReference>
<dbReference type="Pfam" id="PF07992">
    <property type="entry name" value="Pyr_redox_2"/>
    <property type="match status" value="1"/>
</dbReference>
<evidence type="ECO:0000256" key="1">
    <source>
        <dbReference type="ARBA" id="ARBA00005272"/>
    </source>
</evidence>